<comment type="caution">
    <text evidence="3">The sequence shown here is derived from an EMBL/GenBank/DDBJ whole genome shotgun (WGS) entry which is preliminary data.</text>
</comment>
<keyword evidence="1" id="KW-0175">Coiled coil</keyword>
<dbReference type="Proteomes" id="UP001501585">
    <property type="component" value="Unassembled WGS sequence"/>
</dbReference>
<reference evidence="4" key="1">
    <citation type="journal article" date="2019" name="Int. J. Syst. Evol. Microbiol.">
        <title>The Global Catalogue of Microorganisms (GCM) 10K type strain sequencing project: providing services to taxonomists for standard genome sequencing and annotation.</title>
        <authorList>
            <consortium name="The Broad Institute Genomics Platform"/>
            <consortium name="The Broad Institute Genome Sequencing Center for Infectious Disease"/>
            <person name="Wu L."/>
            <person name="Ma J."/>
        </authorList>
    </citation>
    <scope>NUCLEOTIDE SEQUENCE [LARGE SCALE GENOMIC DNA]</scope>
    <source>
        <strain evidence="4">JCM 15313</strain>
    </source>
</reference>
<feature type="compositionally biased region" description="Basic and acidic residues" evidence="2">
    <location>
        <begin position="71"/>
        <end position="102"/>
    </location>
</feature>
<gene>
    <name evidence="3" type="ORF">GCM10009799_33050</name>
</gene>
<evidence type="ECO:0000256" key="2">
    <source>
        <dbReference type="SAM" id="MobiDB-lite"/>
    </source>
</evidence>
<sequence length="242" mass="25614">MVTVVATAVLAFGLPTEVKSLYDTGVCRITDGEDCDDKQGASSATDPGDSADGTPEADAPVTNPTAPNGQGDEKGNEDGTKGDTEVQEGDKEGGEEPTDGKEVLVYTQEDADDLLNAYDELNAAETASDKEGNGYDEIYDSLIELVGDIIGYNDAKACITEGDIMACIWTVVGFTPWGKGAKLLKSAPEIIKFWNRFRRARSAKAAAATRLAKARKALDDLKKRADNNRVTRTCPVPSAAGS</sequence>
<evidence type="ECO:0000313" key="4">
    <source>
        <dbReference type="Proteomes" id="UP001501585"/>
    </source>
</evidence>
<evidence type="ECO:0000256" key="1">
    <source>
        <dbReference type="SAM" id="Coils"/>
    </source>
</evidence>
<accession>A0ABP5ERL1</accession>
<evidence type="ECO:0000313" key="3">
    <source>
        <dbReference type="EMBL" id="GAA2003301.1"/>
    </source>
</evidence>
<proteinExistence type="predicted"/>
<feature type="coiled-coil region" evidence="1">
    <location>
        <begin position="204"/>
        <end position="231"/>
    </location>
</feature>
<protein>
    <submittedName>
        <fullName evidence="3">Uncharacterized protein</fullName>
    </submittedName>
</protein>
<dbReference type="EMBL" id="BAAAPC010000013">
    <property type="protein sequence ID" value="GAA2003301.1"/>
    <property type="molecule type" value="Genomic_DNA"/>
</dbReference>
<organism evidence="3 4">
    <name type="scientific">Nocardiopsis rhodophaea</name>
    <dbReference type="NCBI Taxonomy" id="280238"/>
    <lineage>
        <taxon>Bacteria</taxon>
        <taxon>Bacillati</taxon>
        <taxon>Actinomycetota</taxon>
        <taxon>Actinomycetes</taxon>
        <taxon>Streptosporangiales</taxon>
        <taxon>Nocardiopsidaceae</taxon>
        <taxon>Nocardiopsis</taxon>
    </lineage>
</organism>
<feature type="region of interest" description="Disordered" evidence="2">
    <location>
        <begin position="31"/>
        <end position="103"/>
    </location>
</feature>
<name>A0ABP5ERL1_9ACTN</name>
<keyword evidence="4" id="KW-1185">Reference proteome</keyword>